<proteinExistence type="predicted"/>
<organism evidence="3 4">
    <name type="scientific">Arthrobacter pigmenti</name>
    <dbReference type="NCBI Taxonomy" id="271432"/>
    <lineage>
        <taxon>Bacteria</taxon>
        <taxon>Bacillati</taxon>
        <taxon>Actinomycetota</taxon>
        <taxon>Actinomycetes</taxon>
        <taxon>Micrococcales</taxon>
        <taxon>Micrococcaceae</taxon>
        <taxon>Arthrobacter</taxon>
    </lineage>
</organism>
<reference evidence="3 4" key="1">
    <citation type="submission" date="2020-03" db="EMBL/GenBank/DDBJ databases">
        <title>Sequencing the genomes of 1000 actinobacteria strains.</title>
        <authorList>
            <person name="Klenk H.-P."/>
        </authorList>
    </citation>
    <scope>NUCLEOTIDE SEQUENCE [LARGE SCALE GENOMIC DNA]</scope>
    <source>
        <strain evidence="3 4">DSM 16403</strain>
    </source>
</reference>
<evidence type="ECO:0000313" key="4">
    <source>
        <dbReference type="Proteomes" id="UP000547458"/>
    </source>
</evidence>
<keyword evidence="3" id="KW-0012">Acyltransferase</keyword>
<keyword evidence="3" id="KW-0808">Transferase</keyword>
<dbReference type="Proteomes" id="UP000547458">
    <property type="component" value="Unassembled WGS sequence"/>
</dbReference>
<evidence type="ECO:0000313" key="3">
    <source>
        <dbReference type="EMBL" id="NJC23362.1"/>
    </source>
</evidence>
<dbReference type="Pfam" id="PF01019">
    <property type="entry name" value="G_glu_transpept"/>
    <property type="match status" value="1"/>
</dbReference>
<dbReference type="PRINTS" id="PR01210">
    <property type="entry name" value="GGTRANSPTASE"/>
</dbReference>
<accession>A0A846RS31</accession>
<feature type="chain" id="PRO_5038691658" evidence="2">
    <location>
        <begin position="24"/>
        <end position="612"/>
    </location>
</feature>
<dbReference type="Gene3D" id="3.60.20.40">
    <property type="match status" value="1"/>
</dbReference>
<protein>
    <submittedName>
        <fullName evidence="3">Gamma-glutamyltranspeptidase/glutathione hydrolase</fullName>
        <ecNumber evidence="3">2.3.2.2</ecNumber>
        <ecNumber evidence="3">3.4.19.13</ecNumber>
    </submittedName>
</protein>
<dbReference type="PANTHER" id="PTHR43881">
    <property type="entry name" value="GAMMA-GLUTAMYLTRANSPEPTIDASE (AFU_ORTHOLOGUE AFUA_4G13580)"/>
    <property type="match status" value="1"/>
</dbReference>
<dbReference type="RefSeq" id="WP_209066823.1">
    <property type="nucleotide sequence ID" value="NZ_JAATJL010000001.1"/>
</dbReference>
<dbReference type="InterPro" id="IPR029055">
    <property type="entry name" value="Ntn_hydrolases_N"/>
</dbReference>
<dbReference type="InterPro" id="IPR052896">
    <property type="entry name" value="GGT-like_enzyme"/>
</dbReference>
<keyword evidence="4" id="KW-1185">Reference proteome</keyword>
<dbReference type="EC" id="2.3.2.2" evidence="3"/>
<evidence type="ECO:0000256" key="2">
    <source>
        <dbReference type="SAM" id="SignalP"/>
    </source>
</evidence>
<gene>
    <name evidence="3" type="ORF">BJ994_002438</name>
</gene>
<evidence type="ECO:0000256" key="1">
    <source>
        <dbReference type="SAM" id="MobiDB-lite"/>
    </source>
</evidence>
<dbReference type="AlphaFoldDB" id="A0A846RS31"/>
<dbReference type="InterPro" id="IPR043137">
    <property type="entry name" value="GGT_ssub_C"/>
</dbReference>
<name>A0A846RS31_9MICC</name>
<feature type="region of interest" description="Disordered" evidence="1">
    <location>
        <begin position="24"/>
        <end position="65"/>
    </location>
</feature>
<keyword evidence="3" id="KW-0378">Hydrolase</keyword>
<sequence>MRQRIFRLLAIAVCSVWTITACTVPNPPETAPTSTSTEQTTPAPTSTAPTTTAPTTEAPTTTPAQPHVQAVVSSNSLATDAGAEILNAGGTAADAAVAVAAVLTVVEPFYSSVLGGDTWALYYDAGTQEATSLNGVGPVGSKATLEDYSARAGEYGMHQAILPGAWDGWMLWLRDHGRLDLREVLAPAIGIARAGYPVSTEMTFWLTQQEVNIRNSPKLSELYLRNGALVATGQTVTQPDLADTLEALATAYDDGAASSGDEAASHAAGIQAARDYFYRGPLAEAIVAYSDEFGGYLTLEDFAGYEAEQVEPISVDWGQGLTVLQNPPNSQGIAMLLALNILKAEDWTGRSPSDPDVVHRQVEAVKLAYADRFEYIGDPDRTEMPVEELLSDEYAATQRTRIDMERAAEWPIEAGLDRQATDTTTFHVTDAEGNASAVTTSLGGQFLVVGDTGIHINERMKFMSTDPDNVNAVAPGATVRHTSNPYMVLRTGRPYLLGGNTGVDTQPQAQLQQFMNVVAFGLGPQEAVAQPRFVSTAFPASIFPYPADNILHVETSYPAATVENLRARGHNIAIGIGIFGTANMLEISEDGLTARIGAEPRNDTASGVVLPP</sequence>
<dbReference type="GO" id="GO:0103068">
    <property type="term" value="F:leukotriene C4 gamma-glutamyl transferase activity"/>
    <property type="evidence" value="ECO:0007669"/>
    <property type="project" value="UniProtKB-EC"/>
</dbReference>
<dbReference type="Gene3D" id="1.10.246.130">
    <property type="match status" value="1"/>
</dbReference>
<feature type="signal peptide" evidence="2">
    <location>
        <begin position="1"/>
        <end position="23"/>
    </location>
</feature>
<dbReference type="GO" id="GO:0036374">
    <property type="term" value="F:glutathione hydrolase activity"/>
    <property type="evidence" value="ECO:0007669"/>
    <property type="project" value="UniProtKB-EC"/>
</dbReference>
<dbReference type="PROSITE" id="PS51257">
    <property type="entry name" value="PROKAR_LIPOPROTEIN"/>
    <property type="match status" value="1"/>
</dbReference>
<keyword evidence="2" id="KW-0732">Signal</keyword>
<dbReference type="SUPFAM" id="SSF56235">
    <property type="entry name" value="N-terminal nucleophile aminohydrolases (Ntn hydrolases)"/>
    <property type="match status" value="1"/>
</dbReference>
<dbReference type="PANTHER" id="PTHR43881:SF1">
    <property type="entry name" value="GAMMA-GLUTAMYLTRANSPEPTIDASE (AFU_ORTHOLOGUE AFUA_4G13580)"/>
    <property type="match status" value="1"/>
</dbReference>
<dbReference type="EMBL" id="JAATJL010000001">
    <property type="protein sequence ID" value="NJC23362.1"/>
    <property type="molecule type" value="Genomic_DNA"/>
</dbReference>
<comment type="caution">
    <text evidence="3">The sequence shown here is derived from an EMBL/GenBank/DDBJ whole genome shotgun (WGS) entry which is preliminary data.</text>
</comment>
<dbReference type="InterPro" id="IPR043138">
    <property type="entry name" value="GGT_lsub"/>
</dbReference>
<dbReference type="EC" id="3.4.19.13" evidence="3"/>
<feature type="compositionally biased region" description="Low complexity" evidence="1">
    <location>
        <begin position="31"/>
        <end position="65"/>
    </location>
</feature>